<keyword evidence="3" id="KW-1185">Reference proteome</keyword>
<protein>
    <submittedName>
        <fullName evidence="2">RPS6 protein</fullName>
    </submittedName>
</protein>
<feature type="region of interest" description="Disordered" evidence="1">
    <location>
        <begin position="1"/>
        <end position="22"/>
    </location>
</feature>
<reference evidence="2" key="1">
    <citation type="submission" date="2021-02" db="EMBL/GenBank/DDBJ databases">
        <authorList>
            <person name="Dougan E. K."/>
            <person name="Rhodes N."/>
            <person name="Thang M."/>
            <person name="Chan C."/>
        </authorList>
    </citation>
    <scope>NUCLEOTIDE SEQUENCE</scope>
</reference>
<dbReference type="AlphaFoldDB" id="A0A812P224"/>
<name>A0A812P224_9DINO</name>
<feature type="region of interest" description="Disordered" evidence="1">
    <location>
        <begin position="206"/>
        <end position="234"/>
    </location>
</feature>
<proteinExistence type="predicted"/>
<evidence type="ECO:0000256" key="1">
    <source>
        <dbReference type="SAM" id="MobiDB-lite"/>
    </source>
</evidence>
<feature type="compositionally biased region" description="Basic and acidic residues" evidence="1">
    <location>
        <begin position="214"/>
        <end position="234"/>
    </location>
</feature>
<evidence type="ECO:0000313" key="3">
    <source>
        <dbReference type="Proteomes" id="UP000604046"/>
    </source>
</evidence>
<evidence type="ECO:0000313" key="2">
    <source>
        <dbReference type="EMBL" id="CAE7337311.1"/>
    </source>
</evidence>
<accession>A0A812P224</accession>
<comment type="caution">
    <text evidence="2">The sequence shown here is derived from an EMBL/GenBank/DDBJ whole genome shotgun (WGS) entry which is preliminary data.</text>
</comment>
<organism evidence="2 3">
    <name type="scientific">Symbiodinium natans</name>
    <dbReference type="NCBI Taxonomy" id="878477"/>
    <lineage>
        <taxon>Eukaryota</taxon>
        <taxon>Sar</taxon>
        <taxon>Alveolata</taxon>
        <taxon>Dinophyceae</taxon>
        <taxon>Suessiales</taxon>
        <taxon>Symbiodiniaceae</taxon>
        <taxon>Symbiodinium</taxon>
    </lineage>
</organism>
<dbReference type="Proteomes" id="UP000604046">
    <property type="component" value="Unassembled WGS sequence"/>
</dbReference>
<dbReference type="EMBL" id="CAJNDS010002119">
    <property type="protein sequence ID" value="CAE7337311.1"/>
    <property type="molecule type" value="Genomic_DNA"/>
</dbReference>
<feature type="compositionally biased region" description="Basic and acidic residues" evidence="1">
    <location>
        <begin position="1"/>
        <end position="10"/>
    </location>
</feature>
<gene>
    <name evidence="2" type="primary">RPS6</name>
    <name evidence="2" type="ORF">SNAT2548_LOCUS17651</name>
</gene>
<sequence length="234" mass="25930">MKFPNHHEHPPTSSTQRARQQHPPFFKTVEVPRILVDLDNMEAAATAFVLLGLVRKKVMASGGAVPHVLMKEKKVPPSVKAVLLICSDGCFHSAQVAAWLLQVLTVKNCALLPIIAEDGFRFPSESFYDQLLNVPDLQVFDLATYTGIIRAVFQEIAVVFSPQNYSSTAEDLELRATQVAWRLTNGLQPLARKLNTDAEAEATKVVEENGGDTEGAKMEDTMFEPKEPIQELDM</sequence>
<dbReference type="OrthoDB" id="10580018at2759"/>